<dbReference type="Pfam" id="PF07714">
    <property type="entry name" value="PK_Tyr_Ser-Thr"/>
    <property type="match status" value="1"/>
</dbReference>
<name>A0AAN4Z298_9BILA</name>
<dbReference type="GO" id="GO:0007168">
    <property type="term" value="P:receptor guanylyl cyclase signaling pathway"/>
    <property type="evidence" value="ECO:0007669"/>
    <property type="project" value="TreeGrafter"/>
</dbReference>
<evidence type="ECO:0000313" key="7">
    <source>
        <dbReference type="EMBL" id="GMR29935.1"/>
    </source>
</evidence>
<dbReference type="InterPro" id="IPR000719">
    <property type="entry name" value="Prot_kinase_dom"/>
</dbReference>
<evidence type="ECO:0000256" key="2">
    <source>
        <dbReference type="ARBA" id="ARBA00012202"/>
    </source>
</evidence>
<dbReference type="GO" id="GO:0005524">
    <property type="term" value="F:ATP binding"/>
    <property type="evidence" value="ECO:0007669"/>
    <property type="project" value="InterPro"/>
</dbReference>
<dbReference type="PANTHER" id="PTHR11920:SF355">
    <property type="entry name" value="RECEPTOR-TYPE GUANYLATE CYCLASE GCY-10-RELATED"/>
    <property type="match status" value="1"/>
</dbReference>
<dbReference type="GO" id="GO:0004672">
    <property type="term" value="F:protein kinase activity"/>
    <property type="evidence" value="ECO:0007669"/>
    <property type="project" value="InterPro"/>
</dbReference>
<dbReference type="InterPro" id="IPR001245">
    <property type="entry name" value="Ser-Thr/Tyr_kinase_cat_dom"/>
</dbReference>
<dbReference type="InterPro" id="IPR050401">
    <property type="entry name" value="Cyclic_nucleotide_synthase"/>
</dbReference>
<evidence type="ECO:0000256" key="3">
    <source>
        <dbReference type="ARBA" id="ARBA00022741"/>
    </source>
</evidence>
<evidence type="ECO:0000256" key="5">
    <source>
        <dbReference type="ARBA" id="ARBA00023293"/>
    </source>
</evidence>
<sequence length="182" mass="20403">KEVVNDLQSNAAAGGGRGKKRAVTYALIPPTLKAEFVALKQSKKITFNEIDTRFLMELKRLSHDNLSAFLGVSFNEVGTFYFMNSLVERASLEDFIRDEDFNFDDTFKSAFMRDICKGIAYLHKSQVGYHGLLNLGTCLIDANWVLKLTQFGITTLVSTMMREHVVEVLPPTRNGPTFNAGK</sequence>
<keyword evidence="4" id="KW-0456">Lyase</keyword>
<proteinExistence type="predicted"/>
<comment type="caution">
    <text evidence="7">The sequence shown here is derived from an EMBL/GenBank/DDBJ whole genome shotgun (WGS) entry which is preliminary data.</text>
</comment>
<organism evidence="7 8">
    <name type="scientific">Pristionchus mayeri</name>
    <dbReference type="NCBI Taxonomy" id="1317129"/>
    <lineage>
        <taxon>Eukaryota</taxon>
        <taxon>Metazoa</taxon>
        <taxon>Ecdysozoa</taxon>
        <taxon>Nematoda</taxon>
        <taxon>Chromadorea</taxon>
        <taxon>Rhabditida</taxon>
        <taxon>Rhabditina</taxon>
        <taxon>Diplogasteromorpha</taxon>
        <taxon>Diplogasteroidea</taxon>
        <taxon>Neodiplogasteridae</taxon>
        <taxon>Pristionchus</taxon>
    </lineage>
</organism>
<dbReference type="AlphaFoldDB" id="A0AAN4Z298"/>
<dbReference type="Gene3D" id="1.10.510.10">
    <property type="entry name" value="Transferase(Phosphotransferase) domain 1"/>
    <property type="match status" value="1"/>
</dbReference>
<gene>
    <name evidence="7" type="ORF">PMAYCL1PPCAC_00130</name>
</gene>
<keyword evidence="8" id="KW-1185">Reference proteome</keyword>
<keyword evidence="5" id="KW-0141">cGMP biosynthesis</keyword>
<accession>A0AAN4Z298</accession>
<keyword evidence="3" id="KW-0547">Nucleotide-binding</keyword>
<dbReference type="GO" id="GO:0004383">
    <property type="term" value="F:guanylate cyclase activity"/>
    <property type="evidence" value="ECO:0007669"/>
    <property type="project" value="UniProtKB-EC"/>
</dbReference>
<evidence type="ECO:0000256" key="4">
    <source>
        <dbReference type="ARBA" id="ARBA00023239"/>
    </source>
</evidence>
<dbReference type="InterPro" id="IPR011009">
    <property type="entry name" value="Kinase-like_dom_sf"/>
</dbReference>
<dbReference type="SUPFAM" id="SSF56112">
    <property type="entry name" value="Protein kinase-like (PK-like)"/>
    <property type="match status" value="1"/>
</dbReference>
<evidence type="ECO:0000259" key="6">
    <source>
        <dbReference type="PROSITE" id="PS50011"/>
    </source>
</evidence>
<dbReference type="GO" id="GO:0004016">
    <property type="term" value="F:adenylate cyclase activity"/>
    <property type="evidence" value="ECO:0007669"/>
    <property type="project" value="TreeGrafter"/>
</dbReference>
<evidence type="ECO:0000256" key="1">
    <source>
        <dbReference type="ARBA" id="ARBA00001436"/>
    </source>
</evidence>
<comment type="catalytic activity">
    <reaction evidence="1">
        <text>GTP = 3',5'-cyclic GMP + diphosphate</text>
        <dbReference type="Rhea" id="RHEA:13665"/>
        <dbReference type="ChEBI" id="CHEBI:33019"/>
        <dbReference type="ChEBI" id="CHEBI:37565"/>
        <dbReference type="ChEBI" id="CHEBI:57746"/>
        <dbReference type="EC" id="4.6.1.2"/>
    </reaction>
</comment>
<dbReference type="PROSITE" id="PS50011">
    <property type="entry name" value="PROTEIN_KINASE_DOM"/>
    <property type="match status" value="1"/>
</dbReference>
<dbReference type="GO" id="GO:0001653">
    <property type="term" value="F:peptide receptor activity"/>
    <property type="evidence" value="ECO:0007669"/>
    <property type="project" value="TreeGrafter"/>
</dbReference>
<evidence type="ECO:0000313" key="8">
    <source>
        <dbReference type="Proteomes" id="UP001328107"/>
    </source>
</evidence>
<reference evidence="8" key="1">
    <citation type="submission" date="2022-10" db="EMBL/GenBank/DDBJ databases">
        <title>Genome assembly of Pristionchus species.</title>
        <authorList>
            <person name="Yoshida K."/>
            <person name="Sommer R.J."/>
        </authorList>
    </citation>
    <scope>NUCLEOTIDE SEQUENCE [LARGE SCALE GENOMIC DNA]</scope>
    <source>
        <strain evidence="8">RS5460</strain>
    </source>
</reference>
<protein>
    <recommendedName>
        <fullName evidence="2">guanylate cyclase</fullName>
        <ecNumber evidence="2">4.6.1.2</ecNumber>
    </recommendedName>
</protein>
<dbReference type="EMBL" id="BTRK01000001">
    <property type="protein sequence ID" value="GMR29935.1"/>
    <property type="molecule type" value="Genomic_DNA"/>
</dbReference>
<feature type="domain" description="Protein kinase" evidence="6">
    <location>
        <begin position="9"/>
        <end position="182"/>
    </location>
</feature>
<feature type="non-terminal residue" evidence="7">
    <location>
        <position position="1"/>
    </location>
</feature>
<dbReference type="Proteomes" id="UP001328107">
    <property type="component" value="Unassembled WGS sequence"/>
</dbReference>
<dbReference type="EC" id="4.6.1.2" evidence="2"/>
<dbReference type="GO" id="GO:0005886">
    <property type="term" value="C:plasma membrane"/>
    <property type="evidence" value="ECO:0007669"/>
    <property type="project" value="TreeGrafter"/>
</dbReference>
<dbReference type="PANTHER" id="PTHR11920">
    <property type="entry name" value="GUANYLYL CYCLASE"/>
    <property type="match status" value="1"/>
</dbReference>